<evidence type="ECO:0000259" key="2">
    <source>
        <dbReference type="Pfam" id="PF05229"/>
    </source>
</evidence>
<dbReference type="Pfam" id="PF05229">
    <property type="entry name" value="SCPU"/>
    <property type="match status" value="1"/>
</dbReference>
<keyword evidence="1" id="KW-0732">Signal</keyword>
<accession>A0ABM7X6V4</accession>
<organism evidence="3 4">
    <name type="scientific">Anaeromyxobacter paludicola</name>
    <dbReference type="NCBI Taxonomy" id="2918171"/>
    <lineage>
        <taxon>Bacteria</taxon>
        <taxon>Pseudomonadati</taxon>
        <taxon>Myxococcota</taxon>
        <taxon>Myxococcia</taxon>
        <taxon>Myxococcales</taxon>
        <taxon>Cystobacterineae</taxon>
        <taxon>Anaeromyxobacteraceae</taxon>
        <taxon>Anaeromyxobacter</taxon>
    </lineage>
</organism>
<proteinExistence type="predicted"/>
<feature type="chain" id="PRO_5045625550" description="Spore coat protein U/FanG domain-containing protein" evidence="1">
    <location>
        <begin position="25"/>
        <end position="149"/>
    </location>
</feature>
<keyword evidence="4" id="KW-1185">Reference proteome</keyword>
<reference evidence="4" key="1">
    <citation type="journal article" date="2022" name="Int. J. Syst. Evol. Microbiol.">
        <title>Anaeromyxobacter oryzae sp. nov., Anaeromyxobacter diazotrophicus sp. nov. and Anaeromyxobacter paludicola sp. nov., isolated from paddy soils.</title>
        <authorList>
            <person name="Itoh H."/>
            <person name="Xu Z."/>
            <person name="Mise K."/>
            <person name="Masuda Y."/>
            <person name="Ushijima N."/>
            <person name="Hayakawa C."/>
            <person name="Shiratori Y."/>
            <person name="Senoo K."/>
        </authorList>
    </citation>
    <scope>NUCLEOTIDE SEQUENCE [LARGE SCALE GENOMIC DNA]</scope>
    <source>
        <strain evidence="4">Red630</strain>
    </source>
</reference>
<dbReference type="InterPro" id="IPR053167">
    <property type="entry name" value="Spore_coat_component"/>
</dbReference>
<dbReference type="InterPro" id="IPR007893">
    <property type="entry name" value="Spore_coat_U/FanG"/>
</dbReference>
<feature type="domain" description="Spore coat protein U/FanG" evidence="2">
    <location>
        <begin position="20"/>
        <end position="146"/>
    </location>
</feature>
<sequence length="149" mass="15446">MSPKRILLAAACAAAFATAGTARAASCKVNGATAVSFARYDTFSAARQQLRSTLSYDCAPPASPSLTLSAGSSGNASARYMTRAGSADRLLYNVYTDAACTSVWSDQPSQAIPGVGDHNQTLSFYTCVPPLQDVSAGSYADTLIVTINF</sequence>
<dbReference type="RefSeq" id="WP_248344326.1">
    <property type="nucleotide sequence ID" value="NZ_AP025592.1"/>
</dbReference>
<name>A0ABM7X6V4_9BACT</name>
<evidence type="ECO:0000313" key="4">
    <source>
        <dbReference type="Proteomes" id="UP001162734"/>
    </source>
</evidence>
<gene>
    <name evidence="3" type="ORF">AMPC_06580</name>
</gene>
<dbReference type="SMART" id="SM00972">
    <property type="entry name" value="SCPU"/>
    <property type="match status" value="1"/>
</dbReference>
<dbReference type="EMBL" id="AP025592">
    <property type="protein sequence ID" value="BDG07545.1"/>
    <property type="molecule type" value="Genomic_DNA"/>
</dbReference>
<evidence type="ECO:0000313" key="3">
    <source>
        <dbReference type="EMBL" id="BDG07545.1"/>
    </source>
</evidence>
<feature type="signal peptide" evidence="1">
    <location>
        <begin position="1"/>
        <end position="24"/>
    </location>
</feature>
<protein>
    <recommendedName>
        <fullName evidence="2">Spore coat protein U/FanG domain-containing protein</fullName>
    </recommendedName>
</protein>
<evidence type="ECO:0000256" key="1">
    <source>
        <dbReference type="SAM" id="SignalP"/>
    </source>
</evidence>
<dbReference type="PANTHER" id="PTHR37089">
    <property type="entry name" value="PROTEIN U-RELATED"/>
    <property type="match status" value="1"/>
</dbReference>
<dbReference type="Proteomes" id="UP001162734">
    <property type="component" value="Chromosome"/>
</dbReference>
<dbReference type="PANTHER" id="PTHR37089:SF3">
    <property type="entry name" value="EXPORTED PROTEIN"/>
    <property type="match status" value="1"/>
</dbReference>